<proteinExistence type="predicted"/>
<dbReference type="Gene3D" id="3.40.1230.10">
    <property type="entry name" value="MTH938-like"/>
    <property type="match status" value="1"/>
</dbReference>
<sequence>MKFQPDALDGVNVIARLEPGRLWVHQTPFQSSLLVPWRGEVQAWPAQEPGDLTAEHFARILAWSPELVVFGSGERQRFVHPSLYAALIERRIGIETMDTAAAARTFNVLVTEGRRVLGAFLLPPA</sequence>
<protein>
    <recommendedName>
        <fullName evidence="3">Mth938-like domain-containing protein</fullName>
    </recommendedName>
</protein>
<dbReference type="AlphaFoldDB" id="A0A940YKL0"/>
<organism evidence="1 2">
    <name type="scientific">Ideonella aquatica</name>
    <dbReference type="NCBI Taxonomy" id="2824119"/>
    <lineage>
        <taxon>Bacteria</taxon>
        <taxon>Pseudomonadati</taxon>
        <taxon>Pseudomonadota</taxon>
        <taxon>Betaproteobacteria</taxon>
        <taxon>Burkholderiales</taxon>
        <taxon>Sphaerotilaceae</taxon>
        <taxon>Ideonella</taxon>
    </lineage>
</organism>
<dbReference type="PANTHER" id="PTHR21192:SF2">
    <property type="entry name" value="NADH DEHYDROGENASE [UBIQUINONE] 1 ALPHA SUBCOMPLEX ASSEMBLY FACTOR 3"/>
    <property type="match status" value="1"/>
</dbReference>
<dbReference type="RefSeq" id="WP_210801256.1">
    <property type="nucleotide sequence ID" value="NZ_JAGQDE010000004.1"/>
</dbReference>
<gene>
    <name evidence="1" type="ORF">KAK06_07220</name>
</gene>
<dbReference type="InterPro" id="IPR007523">
    <property type="entry name" value="NDUFAF3/AAMDC"/>
</dbReference>
<dbReference type="Proteomes" id="UP000678374">
    <property type="component" value="Unassembled WGS sequence"/>
</dbReference>
<evidence type="ECO:0000313" key="2">
    <source>
        <dbReference type="Proteomes" id="UP000678374"/>
    </source>
</evidence>
<dbReference type="SUPFAM" id="SSF64076">
    <property type="entry name" value="MTH938-like"/>
    <property type="match status" value="1"/>
</dbReference>
<keyword evidence="2" id="KW-1185">Reference proteome</keyword>
<dbReference type="Pfam" id="PF04430">
    <property type="entry name" value="DUF498"/>
    <property type="match status" value="1"/>
</dbReference>
<dbReference type="InterPro" id="IPR036748">
    <property type="entry name" value="MTH938-like_sf"/>
</dbReference>
<evidence type="ECO:0008006" key="3">
    <source>
        <dbReference type="Google" id="ProtNLM"/>
    </source>
</evidence>
<name>A0A940YKL0_9BURK</name>
<comment type="caution">
    <text evidence="1">The sequence shown here is derived from an EMBL/GenBank/DDBJ whole genome shotgun (WGS) entry which is preliminary data.</text>
</comment>
<reference evidence="1" key="1">
    <citation type="submission" date="2021-04" db="EMBL/GenBank/DDBJ databases">
        <title>The genome sequence of Ideonella sp. 4Y11.</title>
        <authorList>
            <person name="Liu Y."/>
        </authorList>
    </citation>
    <scope>NUCLEOTIDE SEQUENCE</scope>
    <source>
        <strain evidence="1">4Y11</strain>
    </source>
</reference>
<dbReference type="EMBL" id="JAGQDE010000004">
    <property type="protein sequence ID" value="MBQ0958747.1"/>
    <property type="molecule type" value="Genomic_DNA"/>
</dbReference>
<dbReference type="PANTHER" id="PTHR21192">
    <property type="entry name" value="NUCLEAR PROTEIN E3-3"/>
    <property type="match status" value="1"/>
</dbReference>
<evidence type="ECO:0000313" key="1">
    <source>
        <dbReference type="EMBL" id="MBQ0958747.1"/>
    </source>
</evidence>
<accession>A0A940YKL0</accession>